<keyword evidence="3" id="KW-1185">Reference proteome</keyword>
<dbReference type="Gene3D" id="3.20.20.140">
    <property type="entry name" value="Metal-dependent hydrolases"/>
    <property type="match status" value="1"/>
</dbReference>
<dbReference type="RefSeq" id="WP_146850687.1">
    <property type="nucleotide sequence ID" value="NZ_BKAG01000014.1"/>
</dbReference>
<comment type="caution">
    <text evidence="2">The sequence shown here is derived from an EMBL/GenBank/DDBJ whole genome shotgun (WGS) entry which is preliminary data.</text>
</comment>
<keyword evidence="1" id="KW-0479">Metal-binding</keyword>
<dbReference type="SUPFAM" id="SSF51556">
    <property type="entry name" value="Metallo-dependent hydrolases"/>
    <property type="match status" value="1"/>
</dbReference>
<dbReference type="InterPro" id="IPR032466">
    <property type="entry name" value="Metal_Hydrolase"/>
</dbReference>
<dbReference type="PANTHER" id="PTHR46124">
    <property type="entry name" value="D-AMINOACYL-TRNA DEACYLASE"/>
    <property type="match status" value="1"/>
</dbReference>
<feature type="binding site" evidence="1">
    <location>
        <position position="199"/>
    </location>
    <ligand>
        <name>a divalent metal cation</name>
        <dbReference type="ChEBI" id="CHEBI:60240"/>
        <label>1</label>
    </ligand>
</feature>
<dbReference type="OrthoDB" id="9810005at2"/>
<proteinExistence type="predicted"/>
<dbReference type="Pfam" id="PF01026">
    <property type="entry name" value="TatD_DNase"/>
    <property type="match status" value="1"/>
</dbReference>
<sequence length="250" mass="27839">MSPLVDYHVHLDLYKDHERVAQRCAAQNIEVFAVTTTPVAWQRNCDVVKGCSGIRIGLGIHPQLAAEREADIELFEKLVDHTHFIGEVGLDAGPRHFRTLEAQKRVFQRVLKAAARSGPKVVSLHSVRTSRQILDTIEQYYSHADLRFVMHWFSGSKAEAERAVKAGCYFSVNSSMLDSPNGARLAAGLPTDRILTETDGPFTQGMDGKPTEPGDVQPALRSLARLRTVPENTLRIQIAENLFRLEDGLI</sequence>
<evidence type="ECO:0000313" key="3">
    <source>
        <dbReference type="Proteomes" id="UP000321577"/>
    </source>
</evidence>
<dbReference type="InterPro" id="IPR049677">
    <property type="entry name" value="QatD"/>
</dbReference>
<dbReference type="AlphaFoldDB" id="A0A512M8N6"/>
<dbReference type="Proteomes" id="UP000321577">
    <property type="component" value="Unassembled WGS sequence"/>
</dbReference>
<evidence type="ECO:0000313" key="2">
    <source>
        <dbReference type="EMBL" id="GEP43108.1"/>
    </source>
</evidence>
<feature type="binding site" evidence="1">
    <location>
        <position position="151"/>
    </location>
    <ligand>
        <name>a divalent metal cation</name>
        <dbReference type="ChEBI" id="CHEBI:60240"/>
        <label>2</label>
    </ligand>
</feature>
<dbReference type="GO" id="GO:0046872">
    <property type="term" value="F:metal ion binding"/>
    <property type="evidence" value="ECO:0007669"/>
    <property type="project" value="UniProtKB-KW"/>
</dbReference>
<feature type="binding site" evidence="1">
    <location>
        <position position="10"/>
    </location>
    <ligand>
        <name>a divalent metal cation</name>
        <dbReference type="ChEBI" id="CHEBI:60240"/>
        <label>1</label>
    </ligand>
</feature>
<name>A0A512M8N6_9BACT</name>
<dbReference type="InterPro" id="IPR001130">
    <property type="entry name" value="TatD-like"/>
</dbReference>
<dbReference type="CDD" id="cd01310">
    <property type="entry name" value="TatD_DNAse"/>
    <property type="match status" value="1"/>
</dbReference>
<accession>A0A512M8N6</accession>
<feature type="binding site" evidence="1">
    <location>
        <position position="125"/>
    </location>
    <ligand>
        <name>a divalent metal cation</name>
        <dbReference type="ChEBI" id="CHEBI:60240"/>
        <label>2</label>
    </ligand>
</feature>
<feature type="binding site" evidence="1">
    <location>
        <position position="8"/>
    </location>
    <ligand>
        <name>a divalent metal cation</name>
        <dbReference type="ChEBI" id="CHEBI:60240"/>
        <label>1</label>
    </ligand>
</feature>
<feature type="binding site" evidence="1">
    <location>
        <position position="87"/>
    </location>
    <ligand>
        <name>a divalent metal cation</name>
        <dbReference type="ChEBI" id="CHEBI:60240"/>
        <label>1</label>
    </ligand>
</feature>
<reference evidence="2 3" key="1">
    <citation type="submission" date="2019-07" db="EMBL/GenBank/DDBJ databases">
        <title>Whole genome shotgun sequence of Brevifollis gellanilyticus NBRC 108608.</title>
        <authorList>
            <person name="Hosoyama A."/>
            <person name="Uohara A."/>
            <person name="Ohji S."/>
            <person name="Ichikawa N."/>
        </authorList>
    </citation>
    <scope>NUCLEOTIDE SEQUENCE [LARGE SCALE GENOMIC DNA]</scope>
    <source>
        <strain evidence="2 3">NBRC 108608</strain>
    </source>
</reference>
<evidence type="ECO:0000256" key="1">
    <source>
        <dbReference type="PIRSR" id="PIRSR005902-1"/>
    </source>
</evidence>
<dbReference type="PIRSF" id="PIRSF005902">
    <property type="entry name" value="DNase_TatD"/>
    <property type="match status" value="1"/>
</dbReference>
<organism evidence="2 3">
    <name type="scientific">Brevifollis gellanilyticus</name>
    <dbReference type="NCBI Taxonomy" id="748831"/>
    <lineage>
        <taxon>Bacteria</taxon>
        <taxon>Pseudomonadati</taxon>
        <taxon>Verrucomicrobiota</taxon>
        <taxon>Verrucomicrobiia</taxon>
        <taxon>Verrucomicrobiales</taxon>
        <taxon>Verrucomicrobiaceae</taxon>
    </lineage>
</organism>
<protein>
    <submittedName>
        <fullName evidence="2">TatD family hydrolase</fullName>
    </submittedName>
</protein>
<dbReference type="NCBIfam" id="NF041926">
    <property type="entry name" value="QatD"/>
    <property type="match status" value="1"/>
</dbReference>
<dbReference type="GO" id="GO:0016788">
    <property type="term" value="F:hydrolase activity, acting on ester bonds"/>
    <property type="evidence" value="ECO:0007669"/>
    <property type="project" value="InterPro"/>
</dbReference>
<gene>
    <name evidence="2" type="ORF">BGE01nite_23990</name>
</gene>
<dbReference type="PANTHER" id="PTHR46124:SF2">
    <property type="entry name" value="D-AMINOACYL-TRNA DEACYLASE"/>
    <property type="match status" value="1"/>
</dbReference>
<keyword evidence="2" id="KW-0378">Hydrolase</keyword>
<dbReference type="EMBL" id="BKAG01000014">
    <property type="protein sequence ID" value="GEP43108.1"/>
    <property type="molecule type" value="Genomic_DNA"/>
</dbReference>